<dbReference type="EC" id="4.1.3.38" evidence="4"/>
<proteinExistence type="inferred from homology"/>
<evidence type="ECO:0000256" key="2">
    <source>
        <dbReference type="ARBA" id="ARBA00009320"/>
    </source>
</evidence>
<sequence>MKLASLDGVISPSEEALIPVTDDGLLRGDGVFEVSRLYQGVPFAHDEHIIRMRRGAENLRLPADFDALEAETEALLEAAGPVDGQIRVVLTRGGRRILAIEPLPPVPPVARVATITYRPTILLDGIKSLSYAANMLAGRLAKERGFDEGLFVTPEGQVLEGATWTFFWVGGGQLLTPPLGDHILDSITRRLVIEGSGAIERSCTVDDLRDAEEAFIASSAREVQPISAIDDIELPGAPGPVTEAAHATLIERIENEVRTAAAAAAS</sequence>
<dbReference type="AlphaFoldDB" id="A0A6J4SFC8"/>
<dbReference type="GO" id="GO:0046394">
    <property type="term" value="P:carboxylic acid biosynthetic process"/>
    <property type="evidence" value="ECO:0007669"/>
    <property type="project" value="UniProtKB-ARBA"/>
</dbReference>
<gene>
    <name evidence="4" type="ORF">AVDCRST_MAG65-2413</name>
</gene>
<evidence type="ECO:0000313" key="4">
    <source>
        <dbReference type="EMBL" id="CAA9498103.1"/>
    </source>
</evidence>
<keyword evidence="3" id="KW-0663">Pyridoxal phosphate</keyword>
<dbReference type="GO" id="GO:0005829">
    <property type="term" value="C:cytosol"/>
    <property type="evidence" value="ECO:0007669"/>
    <property type="project" value="TreeGrafter"/>
</dbReference>
<protein>
    <submittedName>
        <fullName evidence="4">Aminodeoxychorismate lyase</fullName>
        <ecNumber evidence="4">4.1.3.38</ecNumber>
    </submittedName>
</protein>
<dbReference type="Pfam" id="PF01063">
    <property type="entry name" value="Aminotran_4"/>
    <property type="match status" value="1"/>
</dbReference>
<dbReference type="SUPFAM" id="SSF56752">
    <property type="entry name" value="D-aminoacid aminotransferase-like PLP-dependent enzymes"/>
    <property type="match status" value="1"/>
</dbReference>
<evidence type="ECO:0000256" key="3">
    <source>
        <dbReference type="ARBA" id="ARBA00022898"/>
    </source>
</evidence>
<dbReference type="InterPro" id="IPR050571">
    <property type="entry name" value="Class-IV_PLP-Dep_Aminotrnsfr"/>
</dbReference>
<dbReference type="FunFam" id="3.20.10.10:FF:000002">
    <property type="entry name" value="D-alanine aminotransferase"/>
    <property type="match status" value="1"/>
</dbReference>
<evidence type="ECO:0000256" key="1">
    <source>
        <dbReference type="ARBA" id="ARBA00001933"/>
    </source>
</evidence>
<name>A0A6J4SFC8_9ACTN</name>
<dbReference type="InterPro" id="IPR043132">
    <property type="entry name" value="BCAT-like_C"/>
</dbReference>
<dbReference type="GO" id="GO:0008652">
    <property type="term" value="P:amino acid biosynthetic process"/>
    <property type="evidence" value="ECO:0007669"/>
    <property type="project" value="UniProtKB-ARBA"/>
</dbReference>
<dbReference type="InterPro" id="IPR043131">
    <property type="entry name" value="BCAT-like_N"/>
</dbReference>
<reference evidence="4" key="1">
    <citation type="submission" date="2020-02" db="EMBL/GenBank/DDBJ databases">
        <authorList>
            <person name="Meier V. D."/>
        </authorList>
    </citation>
    <scope>NUCLEOTIDE SEQUENCE</scope>
    <source>
        <strain evidence="4">AVDCRST_MAG65</strain>
    </source>
</reference>
<accession>A0A6J4SFC8</accession>
<dbReference type="PANTHER" id="PTHR42743:SF11">
    <property type="entry name" value="AMINODEOXYCHORISMATE LYASE"/>
    <property type="match status" value="1"/>
</dbReference>
<dbReference type="PANTHER" id="PTHR42743">
    <property type="entry name" value="AMINO-ACID AMINOTRANSFERASE"/>
    <property type="match status" value="1"/>
</dbReference>
<dbReference type="InterPro" id="IPR036038">
    <property type="entry name" value="Aminotransferase-like"/>
</dbReference>
<comment type="cofactor">
    <cofactor evidence="1">
        <name>pyridoxal 5'-phosphate</name>
        <dbReference type="ChEBI" id="CHEBI:597326"/>
    </cofactor>
</comment>
<dbReference type="Gene3D" id="3.20.10.10">
    <property type="entry name" value="D-amino Acid Aminotransferase, subunit A, domain 2"/>
    <property type="match status" value="1"/>
</dbReference>
<organism evidence="4">
    <name type="scientific">uncultured Solirubrobacteraceae bacterium</name>
    <dbReference type="NCBI Taxonomy" id="1162706"/>
    <lineage>
        <taxon>Bacteria</taxon>
        <taxon>Bacillati</taxon>
        <taxon>Actinomycetota</taxon>
        <taxon>Thermoleophilia</taxon>
        <taxon>Solirubrobacterales</taxon>
        <taxon>Solirubrobacteraceae</taxon>
        <taxon>environmental samples</taxon>
    </lineage>
</organism>
<comment type="similarity">
    <text evidence="2">Belongs to the class-IV pyridoxal-phosphate-dependent aminotransferase family.</text>
</comment>
<dbReference type="InterPro" id="IPR001544">
    <property type="entry name" value="Aminotrans_IV"/>
</dbReference>
<dbReference type="CDD" id="cd00449">
    <property type="entry name" value="PLPDE_IV"/>
    <property type="match status" value="1"/>
</dbReference>
<dbReference type="EMBL" id="CADCVL010000396">
    <property type="protein sequence ID" value="CAA9498103.1"/>
    <property type="molecule type" value="Genomic_DNA"/>
</dbReference>
<dbReference type="GO" id="GO:0008696">
    <property type="term" value="F:4-amino-4-deoxychorismate lyase activity"/>
    <property type="evidence" value="ECO:0007669"/>
    <property type="project" value="UniProtKB-EC"/>
</dbReference>
<dbReference type="Gene3D" id="3.30.470.10">
    <property type="match status" value="1"/>
</dbReference>
<keyword evidence="4" id="KW-0456">Lyase</keyword>